<dbReference type="SUPFAM" id="SSF50475">
    <property type="entry name" value="FMN-binding split barrel"/>
    <property type="match status" value="1"/>
</dbReference>
<organism evidence="1">
    <name type="scientific">bioreactor metagenome</name>
    <dbReference type="NCBI Taxonomy" id="1076179"/>
    <lineage>
        <taxon>unclassified sequences</taxon>
        <taxon>metagenomes</taxon>
        <taxon>ecological metagenomes</taxon>
    </lineage>
</organism>
<evidence type="ECO:0008006" key="2">
    <source>
        <dbReference type="Google" id="ProtNLM"/>
    </source>
</evidence>
<evidence type="ECO:0000313" key="1">
    <source>
        <dbReference type="EMBL" id="MPM33907.1"/>
    </source>
</evidence>
<name>A0A644YZW4_9ZZZZ</name>
<dbReference type="EMBL" id="VSSQ01006801">
    <property type="protein sequence ID" value="MPM33907.1"/>
    <property type="molecule type" value="Genomic_DNA"/>
</dbReference>
<comment type="caution">
    <text evidence="1">The sequence shown here is derived from an EMBL/GenBank/DDBJ whole genome shotgun (WGS) entry which is preliminary data.</text>
</comment>
<sequence length="148" mass="16758">MSNLPDSRIAGFLKEHHVVTLSVYDGSDIWSWHAFYVYLEEENLMVVTSEDKTRHVQMLHSGGTGLVAGGVALETETIGLIRGVQLKGVMEQIDGSLINKYRLSYLRRFPYAILKGGDLWVIRLNELKFTDNRLGFGKKLLWKSDSLS</sequence>
<accession>A0A644YZW4</accession>
<dbReference type="InterPro" id="IPR012349">
    <property type="entry name" value="Split_barrel_FMN-bd"/>
</dbReference>
<reference evidence="1" key="1">
    <citation type="submission" date="2019-08" db="EMBL/GenBank/DDBJ databases">
        <authorList>
            <person name="Kucharzyk K."/>
            <person name="Murdoch R.W."/>
            <person name="Higgins S."/>
            <person name="Loffler F."/>
        </authorList>
    </citation>
    <scope>NUCLEOTIDE SEQUENCE</scope>
</reference>
<gene>
    <name evidence="1" type="ORF">SDC9_80488</name>
</gene>
<dbReference type="AlphaFoldDB" id="A0A644YZW4"/>
<proteinExistence type="predicted"/>
<protein>
    <recommendedName>
        <fullName evidence="2">Pyridoxamine 5'-phosphate oxidase putative domain-containing protein</fullName>
    </recommendedName>
</protein>
<dbReference type="Gene3D" id="2.30.110.10">
    <property type="entry name" value="Electron Transport, Fmn-binding Protein, Chain A"/>
    <property type="match status" value="1"/>
</dbReference>